<reference evidence="2" key="1">
    <citation type="journal article" date="2019" name="Int. J. Syst. Evol. Microbiol.">
        <title>The Global Catalogue of Microorganisms (GCM) 10K type strain sequencing project: providing services to taxonomists for standard genome sequencing and annotation.</title>
        <authorList>
            <consortium name="The Broad Institute Genomics Platform"/>
            <consortium name="The Broad Institute Genome Sequencing Center for Infectious Disease"/>
            <person name="Wu L."/>
            <person name="Ma J."/>
        </authorList>
    </citation>
    <scope>NUCLEOTIDE SEQUENCE [LARGE SCALE GENOMIC DNA]</scope>
    <source>
        <strain evidence="2">JCM 16702</strain>
    </source>
</reference>
<dbReference type="Gene3D" id="3.30.429.10">
    <property type="entry name" value="Macrophage Migration Inhibitory Factor"/>
    <property type="match status" value="1"/>
</dbReference>
<dbReference type="EMBL" id="BAAAZG010000001">
    <property type="protein sequence ID" value="GAA4057805.1"/>
    <property type="molecule type" value="Genomic_DNA"/>
</dbReference>
<organism evidence="1 2">
    <name type="scientific">Actinomadura miaoliensis</name>
    <dbReference type="NCBI Taxonomy" id="430685"/>
    <lineage>
        <taxon>Bacteria</taxon>
        <taxon>Bacillati</taxon>
        <taxon>Actinomycetota</taxon>
        <taxon>Actinomycetes</taxon>
        <taxon>Streptosporangiales</taxon>
        <taxon>Thermomonosporaceae</taxon>
        <taxon>Actinomadura</taxon>
    </lineage>
</organism>
<sequence>MPFVELFAPRGALDGERGTRAKQRLVAEVMAVEGAPDTQAARDISWLVVTEPAEWFVGGRAAGADEPPRYLVRVSVPAGSLDDGKRREMVERVTRVLAEAEEDAGRLYAAPVAWVHLVEIPDGNWGAMGRVFRLPDIIEFTTGAPAGAG</sequence>
<proteinExistence type="predicted"/>
<evidence type="ECO:0008006" key="3">
    <source>
        <dbReference type="Google" id="ProtNLM"/>
    </source>
</evidence>
<comment type="caution">
    <text evidence="1">The sequence shown here is derived from an EMBL/GenBank/DDBJ whole genome shotgun (WGS) entry which is preliminary data.</text>
</comment>
<name>A0ABP7V233_9ACTN</name>
<evidence type="ECO:0000313" key="1">
    <source>
        <dbReference type="EMBL" id="GAA4057805.1"/>
    </source>
</evidence>
<gene>
    <name evidence="1" type="ORF">GCM10022214_07400</name>
</gene>
<evidence type="ECO:0000313" key="2">
    <source>
        <dbReference type="Proteomes" id="UP001500683"/>
    </source>
</evidence>
<dbReference type="InterPro" id="IPR014347">
    <property type="entry name" value="Tautomerase/MIF_sf"/>
</dbReference>
<keyword evidence="2" id="KW-1185">Reference proteome</keyword>
<dbReference type="Proteomes" id="UP001500683">
    <property type="component" value="Unassembled WGS sequence"/>
</dbReference>
<dbReference type="RefSeq" id="WP_344940530.1">
    <property type="nucleotide sequence ID" value="NZ_BAAAZG010000001.1"/>
</dbReference>
<protein>
    <recommendedName>
        <fullName evidence="3">4-oxalocrotonate tautomerase domain-containing protein</fullName>
    </recommendedName>
</protein>
<accession>A0ABP7V233</accession>